<dbReference type="CDD" id="cd01174">
    <property type="entry name" value="ribokinase"/>
    <property type="match status" value="1"/>
</dbReference>
<dbReference type="STRING" id="667725.A0A0L0FRE7"/>
<accession>A0A0L0FRE7</accession>
<evidence type="ECO:0000256" key="4">
    <source>
        <dbReference type="ARBA" id="ARBA00022777"/>
    </source>
</evidence>
<evidence type="ECO:0000313" key="11">
    <source>
        <dbReference type="Proteomes" id="UP000054560"/>
    </source>
</evidence>
<organism evidence="10 11">
    <name type="scientific">Sphaeroforma arctica JP610</name>
    <dbReference type="NCBI Taxonomy" id="667725"/>
    <lineage>
        <taxon>Eukaryota</taxon>
        <taxon>Ichthyosporea</taxon>
        <taxon>Ichthyophonida</taxon>
        <taxon>Sphaeroforma</taxon>
    </lineage>
</organism>
<evidence type="ECO:0000256" key="8">
    <source>
        <dbReference type="ARBA" id="ARBA00023277"/>
    </source>
</evidence>
<dbReference type="GO" id="GO:0004747">
    <property type="term" value="F:ribokinase activity"/>
    <property type="evidence" value="ECO:0007669"/>
    <property type="project" value="InterPro"/>
</dbReference>
<evidence type="ECO:0000256" key="6">
    <source>
        <dbReference type="ARBA" id="ARBA00022842"/>
    </source>
</evidence>
<dbReference type="PANTHER" id="PTHR10584:SF166">
    <property type="entry name" value="RIBOKINASE"/>
    <property type="match status" value="1"/>
</dbReference>
<feature type="domain" description="Carbohydrate kinase PfkB" evidence="9">
    <location>
        <begin position="7"/>
        <end position="237"/>
    </location>
</feature>
<keyword evidence="11" id="KW-1185">Reference proteome</keyword>
<evidence type="ECO:0000256" key="5">
    <source>
        <dbReference type="ARBA" id="ARBA00022840"/>
    </source>
</evidence>
<proteinExistence type="predicted"/>
<keyword evidence="3" id="KW-0547">Nucleotide-binding</keyword>
<protein>
    <recommendedName>
        <fullName evidence="9">Carbohydrate kinase PfkB domain-containing protein</fullName>
    </recommendedName>
</protein>
<dbReference type="InterPro" id="IPR011877">
    <property type="entry name" value="Ribokinase"/>
</dbReference>
<dbReference type="eggNOG" id="KOG2855">
    <property type="taxonomic scope" value="Eukaryota"/>
</dbReference>
<dbReference type="SUPFAM" id="SSF53613">
    <property type="entry name" value="Ribokinase-like"/>
    <property type="match status" value="1"/>
</dbReference>
<keyword evidence="1" id="KW-0808">Transferase</keyword>
<keyword evidence="8" id="KW-0119">Carbohydrate metabolism</keyword>
<dbReference type="GeneID" id="25908771"/>
<evidence type="ECO:0000313" key="10">
    <source>
        <dbReference type="EMBL" id="KNC79345.1"/>
    </source>
</evidence>
<dbReference type="EMBL" id="KQ242322">
    <property type="protein sequence ID" value="KNC79345.1"/>
    <property type="molecule type" value="Genomic_DNA"/>
</dbReference>
<dbReference type="PRINTS" id="PR00990">
    <property type="entry name" value="RIBOKINASE"/>
</dbReference>
<dbReference type="Proteomes" id="UP000054560">
    <property type="component" value="Unassembled WGS sequence"/>
</dbReference>
<dbReference type="RefSeq" id="XP_014153247.1">
    <property type="nucleotide sequence ID" value="XM_014297772.1"/>
</dbReference>
<keyword evidence="4" id="KW-0418">Kinase</keyword>
<evidence type="ECO:0000259" key="9">
    <source>
        <dbReference type="Pfam" id="PF00294"/>
    </source>
</evidence>
<gene>
    <name evidence="10" type="ORF">SARC_08267</name>
</gene>
<evidence type="ECO:0000256" key="1">
    <source>
        <dbReference type="ARBA" id="ARBA00022679"/>
    </source>
</evidence>
<dbReference type="GO" id="GO:0006014">
    <property type="term" value="P:D-ribose metabolic process"/>
    <property type="evidence" value="ECO:0007669"/>
    <property type="project" value="InterPro"/>
</dbReference>
<evidence type="ECO:0000256" key="7">
    <source>
        <dbReference type="ARBA" id="ARBA00022958"/>
    </source>
</evidence>
<dbReference type="Gene3D" id="3.40.1190.20">
    <property type="match status" value="1"/>
</dbReference>
<reference evidence="10 11" key="1">
    <citation type="submission" date="2011-02" db="EMBL/GenBank/DDBJ databases">
        <title>The Genome Sequence of Sphaeroforma arctica JP610.</title>
        <authorList>
            <consortium name="The Broad Institute Genome Sequencing Platform"/>
            <person name="Russ C."/>
            <person name="Cuomo C."/>
            <person name="Young S.K."/>
            <person name="Zeng Q."/>
            <person name="Gargeya S."/>
            <person name="Alvarado L."/>
            <person name="Berlin A."/>
            <person name="Chapman S.B."/>
            <person name="Chen Z."/>
            <person name="Freedman E."/>
            <person name="Gellesch M."/>
            <person name="Goldberg J."/>
            <person name="Griggs A."/>
            <person name="Gujja S."/>
            <person name="Heilman E."/>
            <person name="Heiman D."/>
            <person name="Howarth C."/>
            <person name="Mehta T."/>
            <person name="Neiman D."/>
            <person name="Pearson M."/>
            <person name="Roberts A."/>
            <person name="Saif S."/>
            <person name="Shea T."/>
            <person name="Shenoy N."/>
            <person name="Sisk P."/>
            <person name="Stolte C."/>
            <person name="Sykes S."/>
            <person name="White J."/>
            <person name="Yandava C."/>
            <person name="Burger G."/>
            <person name="Gray M.W."/>
            <person name="Holland P.W.H."/>
            <person name="King N."/>
            <person name="Lang F.B.F."/>
            <person name="Roger A.J."/>
            <person name="Ruiz-Trillo I."/>
            <person name="Haas B."/>
            <person name="Nusbaum C."/>
            <person name="Birren B."/>
        </authorList>
    </citation>
    <scope>NUCLEOTIDE SEQUENCE [LARGE SCALE GENOMIC DNA]</scope>
    <source>
        <strain evidence="10 11">JP610</strain>
    </source>
</reference>
<dbReference type="PANTHER" id="PTHR10584">
    <property type="entry name" value="SUGAR KINASE"/>
    <property type="match status" value="1"/>
</dbReference>
<dbReference type="AlphaFoldDB" id="A0A0L0FRE7"/>
<evidence type="ECO:0000256" key="2">
    <source>
        <dbReference type="ARBA" id="ARBA00022723"/>
    </source>
</evidence>
<keyword evidence="2" id="KW-0479">Metal-binding</keyword>
<name>A0A0L0FRE7_9EUKA</name>
<keyword evidence="5" id="KW-0067">ATP-binding</keyword>
<dbReference type="OrthoDB" id="415590at2759"/>
<keyword evidence="7" id="KW-0630">Potassium</keyword>
<dbReference type="GO" id="GO:0005524">
    <property type="term" value="F:ATP binding"/>
    <property type="evidence" value="ECO:0007669"/>
    <property type="project" value="UniProtKB-KW"/>
</dbReference>
<keyword evidence="6" id="KW-0460">Magnesium</keyword>
<sequence length="264" mass="27884">MTAQDIDVVVVGSCNVDYTCFVESPPNPGETISGENFRTNQGGKGANVCVMAARCGAKTAMAGKIGADVGGDSYACELRKDGIDTSKLLVDPTLATGTALIIVDAKGENQIVVCAGANGAYSEEDVKDCESLIERCIVMVCQLEIPYNSSLSAAQSAKAKGVFTLFNPSPMPKPQAAKDFIKHVDCLVVNEHEAAMLTQTKEASINEMATELLTMGPAHVIITMGGEGQTYVRSNAGYVNNTTVEWSVPIKYGRNTVSCLHTCT</sequence>
<dbReference type="GO" id="GO:0046872">
    <property type="term" value="F:metal ion binding"/>
    <property type="evidence" value="ECO:0007669"/>
    <property type="project" value="UniProtKB-KW"/>
</dbReference>
<dbReference type="Pfam" id="PF00294">
    <property type="entry name" value="PfkB"/>
    <property type="match status" value="1"/>
</dbReference>
<dbReference type="InterPro" id="IPR029056">
    <property type="entry name" value="Ribokinase-like"/>
</dbReference>
<dbReference type="InterPro" id="IPR011611">
    <property type="entry name" value="PfkB_dom"/>
</dbReference>
<dbReference type="InterPro" id="IPR002139">
    <property type="entry name" value="Ribo/fructo_kinase"/>
</dbReference>
<evidence type="ECO:0000256" key="3">
    <source>
        <dbReference type="ARBA" id="ARBA00022741"/>
    </source>
</evidence>